<keyword evidence="11" id="KW-0378">Hydrolase</keyword>
<comment type="subcellular location">
    <subcellularLocation>
        <location evidence="1">Cell membrane</location>
        <topology evidence="1">Multi-pass membrane protein</topology>
    </subcellularLocation>
</comment>
<dbReference type="InterPro" id="IPR012160">
    <property type="entry name" value="LtaS-like"/>
</dbReference>
<dbReference type="EMBL" id="JAVSNH010000002">
    <property type="protein sequence ID" value="MDT4514789.1"/>
    <property type="molecule type" value="Genomic_DNA"/>
</dbReference>
<dbReference type="RefSeq" id="WP_195510933.1">
    <property type="nucleotide sequence ID" value="NZ_JADMQL010000006.1"/>
</dbReference>
<keyword evidence="2" id="KW-1003">Cell membrane</keyword>
<dbReference type="Proteomes" id="UP001266995">
    <property type="component" value="Unassembled WGS sequence"/>
</dbReference>
<feature type="binding site" evidence="7">
    <location>
        <position position="400"/>
    </location>
    <ligand>
        <name>substrate</name>
    </ligand>
</feature>
<evidence type="ECO:0000256" key="1">
    <source>
        <dbReference type="ARBA" id="ARBA00004651"/>
    </source>
</evidence>
<dbReference type="PIRSF" id="PIRSF005091">
    <property type="entry name" value="Mmb_sulf_HI1246"/>
    <property type="match status" value="1"/>
</dbReference>
<sequence>MKLFSYNTNRLFVYIVLVIVFYLSFMFLRFSLQIHGYNGGYFRWLFDSLLFALPVLFCKRRCLIYLYLLLVNFYFLSIIWYYHTYGTIMPLSSYLMFYNLKGLGASIFHSIHISDILLFLPSICFVIFLLIYKSENRQILNSSSLRRNTIMTLILIIATGVTAPYLFNKRLSGKDPLYLFSTTEVGAFKKYGIIHFWIYQIASFQSVSSDDERYACIFMEQLSKKESCLAKSLPTIMGKNLILILVESLQSWPIGLKVGEVECTPNINKLVIQEDAVFFRKVIPQVKDGRSSDAQLLINTGLLPLTTGAASSLCAANTFPSLAAALKMQGYTSVSFICDEKNYWNQEATTIAYGFDRLYAGMEGDRERKYADENLFKTSLSTMQKMKTPFYAQLVTLSSHEPYMEPSLLDTPLIQEKFVNDEIKNYLIAIQLVDIRIMEFIDGLKREGLYDNSIIVITGDHEQMTFNTYEGREKLRAEDCYIPFLIINSPLDSKHTDEVIGQVDIYPSLLTLMGCSDYSFRGLGDNVFGDNISNYATFRTGLEAGGTGVSETIKQHRKDCWKVSNILLRMDYFASH</sequence>
<dbReference type="InterPro" id="IPR050448">
    <property type="entry name" value="OpgB/LTA_synthase_biosynth"/>
</dbReference>
<feature type="transmembrane region" description="Helical" evidence="9">
    <location>
        <begin position="12"/>
        <end position="34"/>
    </location>
</feature>
<evidence type="ECO:0000256" key="2">
    <source>
        <dbReference type="ARBA" id="ARBA00022475"/>
    </source>
</evidence>
<keyword evidence="3 9" id="KW-0812">Transmembrane</keyword>
<dbReference type="GO" id="GO:0005886">
    <property type="term" value="C:plasma membrane"/>
    <property type="evidence" value="ECO:0007669"/>
    <property type="project" value="UniProtKB-SubCell"/>
</dbReference>
<organism evidence="11 12">
    <name type="scientific">Bacteroides cellulosilyticus</name>
    <dbReference type="NCBI Taxonomy" id="246787"/>
    <lineage>
        <taxon>Bacteria</taxon>
        <taxon>Pseudomonadati</taxon>
        <taxon>Bacteroidota</taxon>
        <taxon>Bacteroidia</taxon>
        <taxon>Bacteroidales</taxon>
        <taxon>Bacteroidaceae</taxon>
        <taxon>Bacteroides</taxon>
    </lineage>
</organism>
<evidence type="ECO:0000256" key="9">
    <source>
        <dbReference type="SAM" id="Phobius"/>
    </source>
</evidence>
<feature type="binding site" evidence="8">
    <location>
        <position position="460"/>
    </location>
    <ligand>
        <name>Mn(2+)</name>
        <dbReference type="ChEBI" id="CHEBI:29035"/>
    </ligand>
</feature>
<feature type="active site" evidence="6">
    <location>
        <position position="291"/>
    </location>
</feature>
<reference evidence="11" key="1">
    <citation type="submission" date="2023-08" db="EMBL/GenBank/DDBJ databases">
        <title>Reintroducing virulent viruses to syntetic microbiomes.</title>
        <authorList>
            <person name="Wilde J."/>
            <person name="Boyes R."/>
            <person name="Robinson A.V."/>
            <person name="Daisley B.A."/>
            <person name="Allen-Vercoe E."/>
        </authorList>
    </citation>
    <scope>NUCLEOTIDE SEQUENCE</scope>
    <source>
        <strain evidence="11">225I_12FAA</strain>
    </source>
</reference>
<dbReference type="PANTHER" id="PTHR47371:SF3">
    <property type="entry name" value="PHOSPHOGLYCEROL TRANSFERASE I"/>
    <property type="match status" value="1"/>
</dbReference>
<feature type="transmembrane region" description="Helical" evidence="9">
    <location>
        <begin position="64"/>
        <end position="83"/>
    </location>
</feature>
<feature type="transmembrane region" description="Helical" evidence="9">
    <location>
        <begin position="103"/>
        <end position="130"/>
    </location>
</feature>
<accession>A0AAW8VRG4</accession>
<proteinExistence type="predicted"/>
<dbReference type="AlphaFoldDB" id="A0AAW8VRG4"/>
<evidence type="ECO:0000256" key="8">
    <source>
        <dbReference type="PIRSR" id="PIRSR005091-3"/>
    </source>
</evidence>
<dbReference type="Gene3D" id="3.30.1120.170">
    <property type="match status" value="1"/>
</dbReference>
<comment type="caution">
    <text evidence="11">The sequence shown here is derived from an EMBL/GenBank/DDBJ whole genome shotgun (WGS) entry which is preliminary data.</text>
</comment>
<keyword evidence="4 9" id="KW-1133">Transmembrane helix</keyword>
<feature type="transmembrane region" description="Helical" evidence="9">
    <location>
        <begin position="40"/>
        <end position="57"/>
    </location>
</feature>
<keyword evidence="5 9" id="KW-0472">Membrane</keyword>
<evidence type="ECO:0000256" key="6">
    <source>
        <dbReference type="PIRSR" id="PIRSR005091-1"/>
    </source>
</evidence>
<evidence type="ECO:0000259" key="10">
    <source>
        <dbReference type="Pfam" id="PF00884"/>
    </source>
</evidence>
<dbReference type="Gene3D" id="3.40.720.10">
    <property type="entry name" value="Alkaline Phosphatase, subunit A"/>
    <property type="match status" value="1"/>
</dbReference>
<dbReference type="CDD" id="cd16015">
    <property type="entry name" value="LTA_synthase"/>
    <property type="match status" value="1"/>
</dbReference>
<dbReference type="GO" id="GO:0046872">
    <property type="term" value="F:metal ion binding"/>
    <property type="evidence" value="ECO:0007669"/>
    <property type="project" value="UniProtKB-KW"/>
</dbReference>
<feature type="binding site" evidence="8">
    <location>
        <position position="461"/>
    </location>
    <ligand>
        <name>Mn(2+)</name>
        <dbReference type="ChEBI" id="CHEBI:29035"/>
    </ligand>
</feature>
<evidence type="ECO:0000313" key="11">
    <source>
        <dbReference type="EMBL" id="MDT4514789.1"/>
    </source>
</evidence>
<evidence type="ECO:0000313" key="12">
    <source>
        <dbReference type="Proteomes" id="UP001266995"/>
    </source>
</evidence>
<evidence type="ECO:0000256" key="5">
    <source>
        <dbReference type="ARBA" id="ARBA00023136"/>
    </source>
</evidence>
<dbReference type="Pfam" id="PF00884">
    <property type="entry name" value="Sulfatase"/>
    <property type="match status" value="1"/>
</dbReference>
<evidence type="ECO:0000256" key="7">
    <source>
        <dbReference type="PIRSR" id="PIRSR005091-2"/>
    </source>
</evidence>
<keyword evidence="7" id="KW-0464">Manganese</keyword>
<gene>
    <name evidence="11" type="ORF">RO785_27865</name>
</gene>
<protein>
    <submittedName>
        <fullName evidence="11">Sulfatase-like hydrolase/transferase</fullName>
    </submittedName>
</protein>
<dbReference type="PANTHER" id="PTHR47371">
    <property type="entry name" value="LIPOTEICHOIC ACID SYNTHASE"/>
    <property type="match status" value="1"/>
</dbReference>
<dbReference type="SUPFAM" id="SSF53649">
    <property type="entry name" value="Alkaline phosphatase-like"/>
    <property type="match status" value="1"/>
</dbReference>
<dbReference type="GO" id="GO:0016787">
    <property type="term" value="F:hydrolase activity"/>
    <property type="evidence" value="ECO:0007669"/>
    <property type="project" value="UniProtKB-KW"/>
</dbReference>
<name>A0AAW8VRG4_9BACE</name>
<feature type="binding site" evidence="8">
    <location>
        <position position="247"/>
    </location>
    <ligand>
        <name>Mn(2+)</name>
        <dbReference type="ChEBI" id="CHEBI:29035"/>
    </ligand>
</feature>
<dbReference type="InterPro" id="IPR000917">
    <property type="entry name" value="Sulfatase_N"/>
</dbReference>
<evidence type="ECO:0000256" key="4">
    <source>
        <dbReference type="ARBA" id="ARBA00022989"/>
    </source>
</evidence>
<feature type="transmembrane region" description="Helical" evidence="9">
    <location>
        <begin position="150"/>
        <end position="167"/>
    </location>
</feature>
<keyword evidence="7" id="KW-0479">Metal-binding</keyword>
<dbReference type="InterPro" id="IPR017850">
    <property type="entry name" value="Alkaline_phosphatase_core_sf"/>
</dbReference>
<feature type="domain" description="Sulfatase N-terminal" evidence="10">
    <location>
        <begin position="239"/>
        <end position="514"/>
    </location>
</feature>
<evidence type="ECO:0000256" key="3">
    <source>
        <dbReference type="ARBA" id="ARBA00022692"/>
    </source>
</evidence>